<evidence type="ECO:0000313" key="6">
    <source>
        <dbReference type="EMBL" id="GIG03223.1"/>
    </source>
</evidence>
<comment type="caution">
    <text evidence="6">The sequence shown here is derived from an EMBL/GenBank/DDBJ whole genome shotgun (WGS) entry which is preliminary data.</text>
</comment>
<keyword evidence="3" id="KW-0731">Sigma factor</keyword>
<dbReference type="Proteomes" id="UP000659904">
    <property type="component" value="Unassembled WGS sequence"/>
</dbReference>
<dbReference type="SUPFAM" id="SSF88659">
    <property type="entry name" value="Sigma3 and sigma4 domains of RNA polymerase sigma factors"/>
    <property type="match status" value="1"/>
</dbReference>
<sequence>MGYLYVIARNIVLRAYANRRELAEIVAVQPGWTSAGQRGRPVANQAIGNLDVQCRPEWEDDLLDRLSPGPALRALRDLPGHQQAATYLAEVEGWKSKEIAEVLGVSQGWGCDPARAS</sequence>
<keyword evidence="7" id="KW-1185">Reference proteome</keyword>
<dbReference type="GO" id="GO:0003677">
    <property type="term" value="F:DNA binding"/>
    <property type="evidence" value="ECO:0007669"/>
    <property type="project" value="InterPro"/>
</dbReference>
<dbReference type="GO" id="GO:0016987">
    <property type="term" value="F:sigma factor activity"/>
    <property type="evidence" value="ECO:0007669"/>
    <property type="project" value="UniProtKB-KW"/>
</dbReference>
<evidence type="ECO:0000259" key="5">
    <source>
        <dbReference type="Pfam" id="PF08281"/>
    </source>
</evidence>
<evidence type="ECO:0000256" key="2">
    <source>
        <dbReference type="ARBA" id="ARBA00023015"/>
    </source>
</evidence>
<dbReference type="EMBL" id="BONH01000080">
    <property type="protein sequence ID" value="GIG03223.1"/>
    <property type="molecule type" value="Genomic_DNA"/>
</dbReference>
<dbReference type="Pfam" id="PF08281">
    <property type="entry name" value="Sigma70_r4_2"/>
    <property type="match status" value="1"/>
</dbReference>
<evidence type="ECO:0000256" key="4">
    <source>
        <dbReference type="ARBA" id="ARBA00023163"/>
    </source>
</evidence>
<dbReference type="InterPro" id="IPR013249">
    <property type="entry name" value="RNA_pol_sigma70_r4_t2"/>
</dbReference>
<evidence type="ECO:0000256" key="1">
    <source>
        <dbReference type="ARBA" id="ARBA00010641"/>
    </source>
</evidence>
<evidence type="ECO:0000313" key="7">
    <source>
        <dbReference type="Proteomes" id="UP000659904"/>
    </source>
</evidence>
<name>A0A8J3KN85_9ACTN</name>
<keyword evidence="2" id="KW-0805">Transcription regulation</keyword>
<proteinExistence type="inferred from homology"/>
<dbReference type="InterPro" id="IPR013324">
    <property type="entry name" value="RNA_pol_sigma_r3/r4-like"/>
</dbReference>
<dbReference type="AlphaFoldDB" id="A0A8J3KN85"/>
<comment type="similarity">
    <text evidence="1">Belongs to the sigma-70 factor family. ECF subfamily.</text>
</comment>
<dbReference type="GO" id="GO:0006352">
    <property type="term" value="P:DNA-templated transcription initiation"/>
    <property type="evidence" value="ECO:0007669"/>
    <property type="project" value="InterPro"/>
</dbReference>
<evidence type="ECO:0000256" key="3">
    <source>
        <dbReference type="ARBA" id="ARBA00023082"/>
    </source>
</evidence>
<dbReference type="Gene3D" id="1.10.10.10">
    <property type="entry name" value="Winged helix-like DNA-binding domain superfamily/Winged helix DNA-binding domain"/>
    <property type="match status" value="1"/>
</dbReference>
<dbReference type="RefSeq" id="WP_120321125.1">
    <property type="nucleotide sequence ID" value="NZ_BONH01000080.1"/>
</dbReference>
<feature type="domain" description="RNA polymerase sigma factor 70 region 4 type 2" evidence="5">
    <location>
        <begin position="72"/>
        <end position="107"/>
    </location>
</feature>
<reference evidence="6 7" key="1">
    <citation type="submission" date="2021-01" db="EMBL/GenBank/DDBJ databases">
        <title>Whole genome shotgun sequence of Catellatospora citrea NBRC 14495.</title>
        <authorList>
            <person name="Komaki H."/>
            <person name="Tamura T."/>
        </authorList>
    </citation>
    <scope>NUCLEOTIDE SEQUENCE [LARGE SCALE GENOMIC DNA]</scope>
    <source>
        <strain evidence="6 7">NBRC 14495</strain>
    </source>
</reference>
<dbReference type="InterPro" id="IPR036388">
    <property type="entry name" value="WH-like_DNA-bd_sf"/>
</dbReference>
<protein>
    <recommendedName>
        <fullName evidence="5">RNA polymerase sigma factor 70 region 4 type 2 domain-containing protein</fullName>
    </recommendedName>
</protein>
<keyword evidence="4" id="KW-0804">Transcription</keyword>
<gene>
    <name evidence="6" type="ORF">Cci01nite_83160</name>
</gene>
<accession>A0A8J3KN85</accession>
<organism evidence="6 7">
    <name type="scientific">Catellatospora citrea</name>
    <dbReference type="NCBI Taxonomy" id="53366"/>
    <lineage>
        <taxon>Bacteria</taxon>
        <taxon>Bacillati</taxon>
        <taxon>Actinomycetota</taxon>
        <taxon>Actinomycetes</taxon>
        <taxon>Micromonosporales</taxon>
        <taxon>Micromonosporaceae</taxon>
        <taxon>Catellatospora</taxon>
    </lineage>
</organism>